<protein>
    <submittedName>
        <fullName evidence="5">ABC transporter substrate-binding protein</fullName>
    </submittedName>
</protein>
<evidence type="ECO:0000313" key="5">
    <source>
        <dbReference type="EMBL" id="TBR82453.1"/>
    </source>
</evidence>
<dbReference type="InterPro" id="IPR030678">
    <property type="entry name" value="Peptide/Ni-bd"/>
</dbReference>
<dbReference type="AlphaFoldDB" id="A0A4Q9JW69"/>
<dbReference type="Proteomes" id="UP000292583">
    <property type="component" value="Unassembled WGS sequence"/>
</dbReference>
<evidence type="ECO:0000256" key="3">
    <source>
        <dbReference type="ARBA" id="ARBA00022729"/>
    </source>
</evidence>
<dbReference type="GO" id="GO:0015833">
    <property type="term" value="P:peptide transport"/>
    <property type="evidence" value="ECO:0007669"/>
    <property type="project" value="TreeGrafter"/>
</dbReference>
<evidence type="ECO:0000256" key="1">
    <source>
        <dbReference type="ARBA" id="ARBA00005695"/>
    </source>
</evidence>
<dbReference type="PIRSF" id="PIRSF002741">
    <property type="entry name" value="MppA"/>
    <property type="match status" value="1"/>
</dbReference>
<gene>
    <name evidence="5" type="ORF">DU473_01025</name>
</gene>
<dbReference type="CDD" id="cd08518">
    <property type="entry name" value="PBP2_NikA_DppA_OppA_like_19"/>
    <property type="match status" value="1"/>
</dbReference>
<dbReference type="GO" id="GO:0030288">
    <property type="term" value="C:outer membrane-bounded periplasmic space"/>
    <property type="evidence" value="ECO:0007669"/>
    <property type="project" value="UniProtKB-ARBA"/>
</dbReference>
<dbReference type="PANTHER" id="PTHR30290:SF9">
    <property type="entry name" value="OLIGOPEPTIDE-BINDING PROTEIN APPA"/>
    <property type="match status" value="1"/>
</dbReference>
<keyword evidence="2" id="KW-0813">Transport</keyword>
<name>A0A4Q9JW69_9BACT</name>
<feature type="domain" description="Solute-binding protein family 5" evidence="4">
    <location>
        <begin position="63"/>
        <end position="419"/>
    </location>
</feature>
<dbReference type="Gene3D" id="3.90.76.10">
    <property type="entry name" value="Dipeptide-binding Protein, Domain 1"/>
    <property type="match status" value="1"/>
</dbReference>
<comment type="caution">
    <text evidence="5">The sequence shown here is derived from an EMBL/GenBank/DDBJ whole genome shotgun (WGS) entry which is preliminary data.</text>
</comment>
<accession>A0A4Q9JW69</accession>
<dbReference type="Gene3D" id="3.10.105.10">
    <property type="entry name" value="Dipeptide-binding Protein, Domain 3"/>
    <property type="match status" value="1"/>
</dbReference>
<dbReference type="RefSeq" id="WP_131186390.1">
    <property type="nucleotide sequence ID" value="NZ_QPGR01000001.1"/>
</dbReference>
<organism evidence="5 6">
    <name type="scientific">Campylobacter novaezeelandiae</name>
    <dbReference type="NCBI Taxonomy" id="2267891"/>
    <lineage>
        <taxon>Bacteria</taxon>
        <taxon>Pseudomonadati</taxon>
        <taxon>Campylobacterota</taxon>
        <taxon>Epsilonproteobacteria</taxon>
        <taxon>Campylobacterales</taxon>
        <taxon>Campylobacteraceae</taxon>
        <taxon>Campylobacter</taxon>
    </lineage>
</organism>
<dbReference type="OrthoDB" id="5469165at2"/>
<dbReference type="InterPro" id="IPR039424">
    <property type="entry name" value="SBP_5"/>
</dbReference>
<dbReference type="EMBL" id="QPGR01000001">
    <property type="protein sequence ID" value="TBR82453.1"/>
    <property type="molecule type" value="Genomic_DNA"/>
</dbReference>
<keyword evidence="6" id="KW-1185">Reference proteome</keyword>
<evidence type="ECO:0000256" key="2">
    <source>
        <dbReference type="ARBA" id="ARBA00022448"/>
    </source>
</evidence>
<dbReference type="InterPro" id="IPR000914">
    <property type="entry name" value="SBP_5_dom"/>
</dbReference>
<keyword evidence="3" id="KW-0732">Signal</keyword>
<dbReference type="PANTHER" id="PTHR30290">
    <property type="entry name" value="PERIPLASMIC BINDING COMPONENT OF ABC TRANSPORTER"/>
    <property type="match status" value="1"/>
</dbReference>
<dbReference type="Gene3D" id="3.40.190.10">
    <property type="entry name" value="Periplasmic binding protein-like II"/>
    <property type="match status" value="1"/>
</dbReference>
<proteinExistence type="inferred from homology"/>
<dbReference type="Pfam" id="PF00496">
    <property type="entry name" value="SBP_bac_5"/>
    <property type="match status" value="1"/>
</dbReference>
<dbReference type="GO" id="GO:1904680">
    <property type="term" value="F:peptide transmembrane transporter activity"/>
    <property type="evidence" value="ECO:0007669"/>
    <property type="project" value="TreeGrafter"/>
</dbReference>
<evidence type="ECO:0000313" key="6">
    <source>
        <dbReference type="Proteomes" id="UP000292583"/>
    </source>
</evidence>
<dbReference type="GO" id="GO:0043190">
    <property type="term" value="C:ATP-binding cassette (ABC) transporter complex"/>
    <property type="evidence" value="ECO:0007669"/>
    <property type="project" value="InterPro"/>
</dbReference>
<comment type="similarity">
    <text evidence="1">Belongs to the bacterial solute-binding protein 5 family.</text>
</comment>
<dbReference type="SUPFAM" id="SSF53850">
    <property type="entry name" value="Periplasmic binding protein-like II"/>
    <property type="match status" value="1"/>
</dbReference>
<sequence>MLKIIIIALFFIINLNAKIPKDTIIIAVENEISRINPAYSEDHDVAISLVFSGLTRFDENMNLKPDLAKSWKISSDGLNYEFDLREDVLWHDGVKFSAKDVEFSLKSFMNKKNNSSIYVNFEDINKIEILNPYKIKISLKKPYPAFLDALSIGILPYHLLKDENLNTSSFNQNPIGTGPYKFAKWKKGSYMIFNANEHYYLAKVKSKKIILKHIADPNISAVELKNGQIDVALIDSSLLKTFLNDKNFKILKQSSADYRALMFNLNNEFLKNKNIRLALNYAVDKEGIVKNILHNYGFIASHPLEKSWANPKEFPSYKFDLKKAQGLLEKEGFKKNKQGYYEKDGKVLEFDIYAMSNDPLRVVLAGILQNDFKKLGVKTKVVAKIAGSFDYTKVDSFLVGWGSPFDPDLHTFRVFESSQDSDVNGSGWNFGHYHNAKVDKALFLARNSLDINERKKYYSNFIQALYEDPPFIFLAYLDFALVYKANILGIKPRILGHHGVGFTWNVYEWSKN</sequence>
<reference evidence="5 6" key="1">
    <citation type="submission" date="2018-07" db="EMBL/GenBank/DDBJ databases">
        <title>Campylobacter zealandensis sp. nov., isolated from birds and water in New Zealand.</title>
        <authorList>
            <person name="Wilkinson D.A."/>
            <person name="Biggs P.J."/>
            <person name="French N.P."/>
            <person name="Midwinter A.C."/>
        </authorList>
    </citation>
    <scope>NUCLEOTIDE SEQUENCE [LARGE SCALE GENOMIC DNA]</scope>
    <source>
        <strain evidence="5 6">B423b</strain>
    </source>
</reference>
<evidence type="ECO:0000259" key="4">
    <source>
        <dbReference type="Pfam" id="PF00496"/>
    </source>
</evidence>